<evidence type="ECO:0000313" key="7">
    <source>
        <dbReference type="EMBL" id="CAH2278113.1"/>
    </source>
</evidence>
<evidence type="ECO:0000256" key="2">
    <source>
        <dbReference type="PROSITE-ProRule" id="PRU00023"/>
    </source>
</evidence>
<feature type="compositionally biased region" description="Low complexity" evidence="4">
    <location>
        <begin position="607"/>
        <end position="618"/>
    </location>
</feature>
<evidence type="ECO:0000259" key="5">
    <source>
        <dbReference type="Pfam" id="PF12001"/>
    </source>
</evidence>
<dbReference type="Pfam" id="PF14915">
    <property type="entry name" value="CCDC144C"/>
    <property type="match status" value="1"/>
</dbReference>
<dbReference type="InterPro" id="IPR002110">
    <property type="entry name" value="Ankyrin_rpt"/>
</dbReference>
<feature type="coiled-coil region" evidence="3">
    <location>
        <begin position="1913"/>
        <end position="1954"/>
    </location>
</feature>
<dbReference type="InterPro" id="IPR036770">
    <property type="entry name" value="Ankyrin_rpt-contain_sf"/>
</dbReference>
<feature type="compositionally biased region" description="Basic and acidic residues" evidence="4">
    <location>
        <begin position="1163"/>
        <end position="1177"/>
    </location>
</feature>
<feature type="compositionally biased region" description="Polar residues" evidence="4">
    <location>
        <begin position="295"/>
        <end position="306"/>
    </location>
</feature>
<evidence type="ECO:0000256" key="1">
    <source>
        <dbReference type="ARBA" id="ARBA00023054"/>
    </source>
</evidence>
<feature type="compositionally biased region" description="Basic and acidic residues" evidence="4">
    <location>
        <begin position="435"/>
        <end position="445"/>
    </location>
</feature>
<feature type="region of interest" description="Disordered" evidence="4">
    <location>
        <begin position="1"/>
        <end position="22"/>
    </location>
</feature>
<feature type="compositionally biased region" description="Basic and acidic residues" evidence="4">
    <location>
        <begin position="372"/>
        <end position="381"/>
    </location>
</feature>
<feature type="compositionally biased region" description="Basic residues" evidence="4">
    <location>
        <begin position="1"/>
        <end position="14"/>
    </location>
</feature>
<dbReference type="PANTHER" id="PTHR24147">
    <property type="entry name" value="ANKYRIN REPEAT DOMAIN 36-RELATED"/>
    <property type="match status" value="1"/>
</dbReference>
<dbReference type="EMBL" id="OW240914">
    <property type="protein sequence ID" value="CAH2278113.1"/>
    <property type="molecule type" value="Genomic_DNA"/>
</dbReference>
<feature type="compositionally biased region" description="Polar residues" evidence="4">
    <location>
        <begin position="347"/>
        <end position="371"/>
    </location>
</feature>
<protein>
    <submittedName>
        <fullName evidence="7">Ankyrin repeat domain-containing 26 isoform X2</fullName>
    </submittedName>
</protein>
<keyword evidence="8" id="KW-1185">Reference proteome</keyword>
<reference evidence="7" key="1">
    <citation type="submission" date="2022-03" db="EMBL/GenBank/DDBJ databases">
        <authorList>
            <person name="Alioto T."/>
            <person name="Alioto T."/>
            <person name="Gomez Garrido J."/>
        </authorList>
    </citation>
    <scope>NUCLEOTIDE SEQUENCE</scope>
</reference>
<dbReference type="SMART" id="SM00248">
    <property type="entry name" value="ANK"/>
    <property type="match status" value="6"/>
</dbReference>
<dbReference type="Pfam" id="PF12796">
    <property type="entry name" value="Ank_2"/>
    <property type="match status" value="2"/>
</dbReference>
<dbReference type="PANTHER" id="PTHR24147:SF53">
    <property type="entry name" value="ANKYRIN REPEAT DOMAIN 26"/>
    <property type="match status" value="1"/>
</dbReference>
<feature type="region of interest" description="Disordered" evidence="4">
    <location>
        <begin position="253"/>
        <end position="523"/>
    </location>
</feature>
<evidence type="ECO:0000259" key="6">
    <source>
        <dbReference type="Pfam" id="PF14915"/>
    </source>
</evidence>
<feature type="repeat" description="ANK" evidence="2">
    <location>
        <begin position="199"/>
        <end position="231"/>
    </location>
</feature>
<accession>A0AAD1RTM6</accession>
<feature type="compositionally biased region" description="Polar residues" evidence="4">
    <location>
        <begin position="1186"/>
        <end position="1198"/>
    </location>
</feature>
<dbReference type="Pfam" id="PF13637">
    <property type="entry name" value="Ank_4"/>
    <property type="match status" value="1"/>
</dbReference>
<keyword evidence="2" id="KW-0040">ANK repeat</keyword>
<feature type="domain" description="DUF3496" evidence="5">
    <location>
        <begin position="2135"/>
        <end position="2237"/>
    </location>
</feature>
<feature type="repeat" description="ANK" evidence="2">
    <location>
        <begin position="133"/>
        <end position="165"/>
    </location>
</feature>
<evidence type="ECO:0000313" key="8">
    <source>
        <dbReference type="Proteomes" id="UP001295444"/>
    </source>
</evidence>
<feature type="region of interest" description="Disordered" evidence="4">
    <location>
        <begin position="1071"/>
        <end position="1198"/>
    </location>
</feature>
<feature type="compositionally biased region" description="Polar residues" evidence="4">
    <location>
        <begin position="501"/>
        <end position="510"/>
    </location>
</feature>
<feature type="compositionally biased region" description="Basic and acidic residues" evidence="4">
    <location>
        <begin position="253"/>
        <end position="268"/>
    </location>
</feature>
<dbReference type="PROSITE" id="PS50297">
    <property type="entry name" value="ANK_REP_REGION"/>
    <property type="match status" value="4"/>
</dbReference>
<feature type="repeat" description="ANK" evidence="2">
    <location>
        <begin position="166"/>
        <end position="198"/>
    </location>
</feature>
<evidence type="ECO:0000256" key="4">
    <source>
        <dbReference type="SAM" id="MobiDB-lite"/>
    </source>
</evidence>
<evidence type="ECO:0000256" key="3">
    <source>
        <dbReference type="SAM" id="Coils"/>
    </source>
</evidence>
<feature type="coiled-coil region" evidence="3">
    <location>
        <begin position="1260"/>
        <end position="1522"/>
    </location>
</feature>
<proteinExistence type="predicted"/>
<feature type="repeat" description="ANK" evidence="2">
    <location>
        <begin position="67"/>
        <end position="99"/>
    </location>
</feature>
<dbReference type="Pfam" id="PF12001">
    <property type="entry name" value="DUF3496"/>
    <property type="match status" value="1"/>
</dbReference>
<feature type="compositionally biased region" description="Acidic residues" evidence="4">
    <location>
        <begin position="655"/>
        <end position="667"/>
    </location>
</feature>
<organism evidence="7 8">
    <name type="scientific">Pelobates cultripes</name>
    <name type="common">Western spadefoot toad</name>
    <dbReference type="NCBI Taxonomy" id="61616"/>
    <lineage>
        <taxon>Eukaryota</taxon>
        <taxon>Metazoa</taxon>
        <taxon>Chordata</taxon>
        <taxon>Craniata</taxon>
        <taxon>Vertebrata</taxon>
        <taxon>Euteleostomi</taxon>
        <taxon>Amphibia</taxon>
        <taxon>Batrachia</taxon>
        <taxon>Anura</taxon>
        <taxon>Pelobatoidea</taxon>
        <taxon>Pelobatidae</taxon>
        <taxon>Pelobates</taxon>
    </lineage>
</organism>
<dbReference type="Gene3D" id="1.25.40.20">
    <property type="entry name" value="Ankyrin repeat-containing domain"/>
    <property type="match status" value="2"/>
</dbReference>
<feature type="compositionally biased region" description="Polar residues" evidence="4">
    <location>
        <begin position="1000"/>
        <end position="1011"/>
    </location>
</feature>
<feature type="repeat" description="ANK" evidence="2">
    <location>
        <begin position="100"/>
        <end position="132"/>
    </location>
</feature>
<dbReference type="PRINTS" id="PR01415">
    <property type="entry name" value="ANKYRIN"/>
</dbReference>
<feature type="compositionally biased region" description="Basic and acidic residues" evidence="4">
    <location>
        <begin position="619"/>
        <end position="634"/>
    </location>
</feature>
<feature type="coiled-coil region" evidence="3">
    <location>
        <begin position="1548"/>
        <end position="1716"/>
    </location>
</feature>
<gene>
    <name evidence="7" type="ORF">PECUL_23A006985</name>
</gene>
<feature type="region of interest" description="Disordered" evidence="4">
    <location>
        <begin position="1000"/>
        <end position="1025"/>
    </location>
</feature>
<feature type="coiled-coil region" evidence="3">
    <location>
        <begin position="2135"/>
        <end position="2211"/>
    </location>
</feature>
<dbReference type="PROSITE" id="PS50088">
    <property type="entry name" value="ANK_REPEAT"/>
    <property type="match status" value="5"/>
</dbReference>
<dbReference type="InterPro" id="IPR021885">
    <property type="entry name" value="DUF3496"/>
</dbReference>
<sequence>MKKFFSFGKGRKRGLSPSGSDTGSVLSAGYELQDKELGKLHRAALTGELAKIKQLLKKQDINQQDKANRTPLHLACANGQSDAVTLLVESNAKVNLCDTDNRSPLMKAIQCQQESCASILLGHNADPNVVDNNGNAALHFAARIPSISIASQLLEHGADINAPTKEGCTPLMLAVIENNEEMVEFLIKEGANVNSKDVNERTPLMFAASNGHNELVKILLHNDADISTQDEKGWTADDHAVMNGHHACSHLIIEHSSRKKSSDPYEGGKKKKGASVFSNSSKGVEGVFTLGSPATDKQVTDDFSQVDSERSTSHRSAAADSWPSSDDDFDFSPQKAPKPNLKKLFHTKTNVNQKDSITSAQPVALSLQNKSNSEDESFRASDDEDPPQPRHFPQAISFPHPVQFTPGSFAKLSQMPSSLFSLNKDDPSDDESDDKECSEFEDHIEGAAVKADLPSSLTEEKLQGAADPVGRKVTLMSELGLEEDDVESPWDSEASLDSPRKQSSNKLAHTSNEDLYYSPSFLSPSRNCKMPTHGVWQSFGQSELSKKSADVEINKQQTVSNILPAKDVSPKYPYVKASESNVKSDLMADLGLDDADDIEDVSDWDSTSHSPKYTTTTTHKTERLTEDLPLEAKPRTTAPEPMTVDLSSSLPPVPQEEEDDDDDDDDFDEKHVQSVLKENVLNSSKRDFEQMGKNNDSLKKAVLTQVNHSAVVEDMLKVANLTVGNEVSSHVQNKVTSQQPFEPKVVQSVEYNLESSSSSSSSDSEQPWEERYEKLWVDREKKEVKTHFKEVAAELKHKFGEITETKKKETISISDNPNNSKNEMHNMDIENTATLSSSQENVFLEKDNALLAMAKLQPRMDLIQSNSQTPDSTNDQVGEDFQSSDSILLGTDAEKNPLEIKLNCDHFPGTDKTGGAKHSEKKENNLFFTNKNCDFKLDVSSVQIKKYLQESFPSTTEERENNILEFNTENKGCRLLQSLKPGSTEKKTSVTQTHVNLHCPQQSELDSNQPVQVPLENPRASQSFSEVHRKPLDKQLEQDMQRFKNEVGMLQSVFLNLVKGNGPLQREVYQKENEKPQSVQMKPEGDDVCDSGKDVLKTPVTSDLQDKTKQMARQSQFKGKDGSKRTRKPLGIKIPDKQQKATTNGHLLDVYDDSTFSETSQEDNGRDDKFSNEKDKIDDGDEFDELSQSSDTTTDVTESPTFKNAMLLVEQLNVDGQDSLNLLKIQDIIRKYERSLQKENGRYSLLLRKVKKMESNHKDLQQITEKNRELKSVLDHQKLEWESDLNHLRFMLKQEEEKRKSADILYEKSREQLRKKEDQCCKEMEDKQQLEMTVRNMERELRSLSNNVKQAEEERNEAQRLLSQERNARVLQEDFLNNLRRKNEEEEAAKIILSKSVEVHSQPSETTERVKDLSQRNHALEEEITLLKQELEKVQCQNEEEKRQYLDENEVLKEKVDDLKKDLKINEEALTQNLIQYNGQLNALKTEATIFCTKLEHEKQAKERLETELESFRSRLNSTQQEQEKSQMLKTEVERTFQRERDEWMRSKDKLDHELSSIRENNKNLSQQLSRAEAKSNELECDLHRRGLSFQEKVVLLESTQRDLTQAQCRIKELESTLQTEKDQINKNTIILESRQERLAQIQSENMQLRQQLEDMQSKGIFKDKLVTDAQDKFTDIFSKLRADTERQVHLVEERNKDLINKSNELREQVYRLETEKVEGESARRQLQQELADAFKKLSMSEASLEVITRYRNDLEEEKQNLQKEVEKCRNKLQDLEDQFIQSERLNHQLKNLLDDKEREIVVAIQKAQEFSTATAAAEKSAKQLEEHVQKLEIENAKIEATAKHQTTQIEILQRELQESISNRNRMEDLLTGLQSSKMGLEEKLNQQVSKQTALSMNAHESHSMWEEELKSRSRLGIRLAELDREKADLVEQVDRERKKVKKLAEMKKSVESRFDQEVKRNSELHRDLTGMKKLLKTTKKKLKEFESLGHQQSRPEDGSAHKNIESDSERSRLKDKVEQLSVSLERESMRYKQLESASRDLQEQLYSMKHLHRKHERQEKGQRHLEGEVADLKRHLESSKMDQSTMENFKREIEERGRQELQQKLEEVNLFLQTQAAAQDSLEQIRSANDASLRSQLESRIQDLESELHRIKTQQKERECQKESSLTELDRFKDLYAEEMKLRKVLASKLERTSEKLEEANTKLLTERQRSKSLIASSIVNGSLATSPILDSSQLGLHARNLAMNGGFGLGGSFLSSTGNGLTVNRIDSYLAQMHHDLEKSIAKELQQGNSELETGYTRVPPVGSTAATLRNPDTDLDPVSRTAQQYLEVLKKNYMI</sequence>
<dbReference type="SUPFAM" id="SSF48403">
    <property type="entry name" value="Ankyrin repeat"/>
    <property type="match status" value="1"/>
</dbReference>
<dbReference type="InterPro" id="IPR050657">
    <property type="entry name" value="Ankyrin_repeat_domain"/>
</dbReference>
<feature type="region of interest" description="Disordered" evidence="4">
    <location>
        <begin position="597"/>
        <end position="691"/>
    </location>
</feature>
<name>A0AAD1RTM6_PELCU</name>
<keyword evidence="1 3" id="KW-0175">Coiled coil</keyword>
<feature type="coiled-coil region" evidence="3">
    <location>
        <begin position="1745"/>
        <end position="1870"/>
    </location>
</feature>
<feature type="domain" description="CCDC144C-like coiled-coil" evidence="6">
    <location>
        <begin position="1290"/>
        <end position="1772"/>
    </location>
</feature>
<dbReference type="Proteomes" id="UP001295444">
    <property type="component" value="Chromosome 03"/>
</dbReference>
<feature type="coiled-coil region" evidence="3">
    <location>
        <begin position="2018"/>
        <end position="2045"/>
    </location>
</feature>
<feature type="compositionally biased region" description="Acidic residues" evidence="4">
    <location>
        <begin position="480"/>
        <end position="490"/>
    </location>
</feature>
<dbReference type="InterPro" id="IPR039497">
    <property type="entry name" value="CC144C-like_CC_dom"/>
</dbReference>
<feature type="region of interest" description="Disordered" evidence="4">
    <location>
        <begin position="1987"/>
        <end position="2017"/>
    </location>
</feature>